<dbReference type="SUPFAM" id="SSF46689">
    <property type="entry name" value="Homeodomain-like"/>
    <property type="match status" value="1"/>
</dbReference>
<dbReference type="PROSITE" id="PS00688">
    <property type="entry name" value="SIGMA54_INTERACT_3"/>
    <property type="match status" value="1"/>
</dbReference>
<dbReference type="CDD" id="cd00130">
    <property type="entry name" value="PAS"/>
    <property type="match status" value="1"/>
</dbReference>
<keyword evidence="9" id="KW-1185">Reference proteome</keyword>
<dbReference type="PRINTS" id="PR01590">
    <property type="entry name" value="HTHFIS"/>
</dbReference>
<dbReference type="FunFam" id="3.40.50.300:FF:000006">
    <property type="entry name" value="DNA-binding transcriptional regulator NtrC"/>
    <property type="match status" value="1"/>
</dbReference>
<dbReference type="GO" id="GO:0005524">
    <property type="term" value="F:ATP binding"/>
    <property type="evidence" value="ECO:0007669"/>
    <property type="project" value="UniProtKB-KW"/>
</dbReference>
<dbReference type="PROSITE" id="PS50045">
    <property type="entry name" value="SIGMA54_INTERACT_4"/>
    <property type="match status" value="1"/>
</dbReference>
<dbReference type="InterPro" id="IPR009057">
    <property type="entry name" value="Homeodomain-like_sf"/>
</dbReference>
<dbReference type="CDD" id="cd00009">
    <property type="entry name" value="AAA"/>
    <property type="match status" value="1"/>
</dbReference>
<dbReference type="Proteomes" id="UP000028091">
    <property type="component" value="Unassembled WGS sequence"/>
</dbReference>
<keyword evidence="1" id="KW-0547">Nucleotide-binding</keyword>
<evidence type="ECO:0000313" key="9">
    <source>
        <dbReference type="Proteomes" id="UP000028091"/>
    </source>
</evidence>
<dbReference type="Pfam" id="PF00158">
    <property type="entry name" value="Sigma54_activat"/>
    <property type="match status" value="1"/>
</dbReference>
<evidence type="ECO:0000259" key="7">
    <source>
        <dbReference type="PROSITE" id="PS50112"/>
    </source>
</evidence>
<proteinExistence type="predicted"/>
<evidence type="ECO:0000256" key="5">
    <source>
        <dbReference type="ARBA" id="ARBA00023163"/>
    </source>
</evidence>
<dbReference type="InterPro" id="IPR002197">
    <property type="entry name" value="HTH_Fis"/>
</dbReference>
<evidence type="ECO:0000256" key="3">
    <source>
        <dbReference type="ARBA" id="ARBA00023015"/>
    </source>
</evidence>
<evidence type="ECO:0000256" key="2">
    <source>
        <dbReference type="ARBA" id="ARBA00022840"/>
    </source>
</evidence>
<dbReference type="AlphaFoldDB" id="A0A081LDV5"/>
<keyword evidence="5" id="KW-0804">Transcription</keyword>
<dbReference type="SUPFAM" id="SSF55785">
    <property type="entry name" value="PYP-like sensor domain (PAS domain)"/>
    <property type="match status" value="1"/>
</dbReference>
<dbReference type="PROSITE" id="PS00675">
    <property type="entry name" value="SIGMA54_INTERACT_1"/>
    <property type="match status" value="1"/>
</dbReference>
<dbReference type="InterPro" id="IPR013767">
    <property type="entry name" value="PAS_fold"/>
</dbReference>
<dbReference type="eggNOG" id="COG3829">
    <property type="taxonomic scope" value="Bacteria"/>
</dbReference>
<dbReference type="InterPro" id="IPR025943">
    <property type="entry name" value="Sigma_54_int_dom_ATP-bd_2"/>
</dbReference>
<dbReference type="InterPro" id="IPR025662">
    <property type="entry name" value="Sigma_54_int_dom_ATP-bd_1"/>
</dbReference>
<name>A0A081LDV5_9BACI</name>
<dbReference type="InterPro" id="IPR000014">
    <property type="entry name" value="PAS"/>
</dbReference>
<dbReference type="GO" id="GO:0006355">
    <property type="term" value="P:regulation of DNA-templated transcription"/>
    <property type="evidence" value="ECO:0007669"/>
    <property type="project" value="InterPro"/>
</dbReference>
<dbReference type="EMBL" id="JOTP01000004">
    <property type="protein sequence ID" value="KEP27431.1"/>
    <property type="molecule type" value="Genomic_DNA"/>
</dbReference>
<dbReference type="SUPFAM" id="SSF52540">
    <property type="entry name" value="P-loop containing nucleoside triphosphate hydrolases"/>
    <property type="match status" value="1"/>
</dbReference>
<gene>
    <name evidence="8" type="ORF">BA70_13965</name>
</gene>
<dbReference type="Gene3D" id="1.10.10.60">
    <property type="entry name" value="Homeodomain-like"/>
    <property type="match status" value="1"/>
</dbReference>
<evidence type="ECO:0000256" key="4">
    <source>
        <dbReference type="ARBA" id="ARBA00023125"/>
    </source>
</evidence>
<dbReference type="PROSITE" id="PS00676">
    <property type="entry name" value="SIGMA54_INTERACT_2"/>
    <property type="match status" value="1"/>
</dbReference>
<dbReference type="Gene3D" id="3.30.450.20">
    <property type="entry name" value="PAS domain"/>
    <property type="match status" value="1"/>
</dbReference>
<comment type="caution">
    <text evidence="8">The sequence shown here is derived from an EMBL/GenBank/DDBJ whole genome shotgun (WGS) entry which is preliminary data.</text>
</comment>
<evidence type="ECO:0000256" key="1">
    <source>
        <dbReference type="ARBA" id="ARBA00022741"/>
    </source>
</evidence>
<dbReference type="Gene3D" id="3.40.50.300">
    <property type="entry name" value="P-loop containing nucleotide triphosphate hydrolases"/>
    <property type="match status" value="1"/>
</dbReference>
<dbReference type="PANTHER" id="PTHR32071:SF74">
    <property type="entry name" value="TRANSCRIPTIONAL ACTIVATOR ROCR"/>
    <property type="match status" value="1"/>
</dbReference>
<dbReference type="Pfam" id="PF00989">
    <property type="entry name" value="PAS"/>
    <property type="match status" value="1"/>
</dbReference>
<dbReference type="SMART" id="SM00091">
    <property type="entry name" value="PAS"/>
    <property type="match status" value="1"/>
</dbReference>
<dbReference type="InterPro" id="IPR027417">
    <property type="entry name" value="P-loop_NTPase"/>
</dbReference>
<dbReference type="NCBIfam" id="TIGR00229">
    <property type="entry name" value="sensory_box"/>
    <property type="match status" value="1"/>
</dbReference>
<dbReference type="InterPro" id="IPR058031">
    <property type="entry name" value="AAA_lid_NorR"/>
</dbReference>
<evidence type="ECO:0000313" key="8">
    <source>
        <dbReference type="EMBL" id="KEP27431.1"/>
    </source>
</evidence>
<dbReference type="InterPro" id="IPR003593">
    <property type="entry name" value="AAA+_ATPase"/>
</dbReference>
<sequence>MGKVVERADWFELILEAIDEAIHVVDDQGVTIFYNHNAAKFDCLQKEEVIGKYILDVYPSLTEKTSTLMHVLRTGNPIYHSLQTYLNKNGEKIETVNTTLPIIEDSKLIGAVEVAKDVSKLSALSNRLDQKKRTNGVSETDQMHDFSSFLTNDPLLKEMLEKAKKAAAYPSSVVVYGETGTGKEVLVQAIVHESDRKDQVFIPQNCAALPESLLESLLFGSVKGSYTGAIDRKGLFELADGGTLFLDELQAMPLTLQTKLLRVLEDGVVRRIGDAKAIKVDVRVITALNIDPFEAVKKQILREDLFYRLHVSSFHIPPLRARKQDIKLLSRHFIQTYHHQFSKNVTRLSEETTQLFMAHHWPGNVRELKHTIEHAVLMMPKEAEDITPAYLPAHLRAQKRENKPPQSSLKSQVTSFEQTLIQEALSKHNGNIKQTAAALKIPRQTLQYKLKKYEDAEM</sequence>
<dbReference type="Gene3D" id="1.10.8.60">
    <property type="match status" value="1"/>
</dbReference>
<dbReference type="SMART" id="SM00382">
    <property type="entry name" value="AAA"/>
    <property type="match status" value="1"/>
</dbReference>
<dbReference type="PANTHER" id="PTHR32071">
    <property type="entry name" value="TRANSCRIPTIONAL REGULATORY PROTEIN"/>
    <property type="match status" value="1"/>
</dbReference>
<dbReference type="RefSeq" id="WP_034319163.1">
    <property type="nucleotide sequence ID" value="NZ_JOTP01000004.1"/>
</dbReference>
<dbReference type="Pfam" id="PF02954">
    <property type="entry name" value="HTH_8"/>
    <property type="match status" value="1"/>
</dbReference>
<protein>
    <submittedName>
        <fullName evidence="8">ATPase AAA</fullName>
    </submittedName>
</protein>
<dbReference type="GO" id="GO:0043565">
    <property type="term" value="F:sequence-specific DNA binding"/>
    <property type="evidence" value="ECO:0007669"/>
    <property type="project" value="InterPro"/>
</dbReference>
<dbReference type="OrthoDB" id="9771372at2"/>
<feature type="domain" description="PAS" evidence="7">
    <location>
        <begin position="7"/>
        <end position="55"/>
    </location>
</feature>
<dbReference type="InterPro" id="IPR025944">
    <property type="entry name" value="Sigma_54_int_dom_CS"/>
</dbReference>
<feature type="domain" description="Sigma-54 factor interaction" evidence="6">
    <location>
        <begin position="149"/>
        <end position="377"/>
    </location>
</feature>
<dbReference type="Pfam" id="PF25601">
    <property type="entry name" value="AAA_lid_14"/>
    <property type="match status" value="1"/>
</dbReference>
<dbReference type="InterPro" id="IPR035965">
    <property type="entry name" value="PAS-like_dom_sf"/>
</dbReference>
<accession>A0A081LDV5</accession>
<keyword evidence="3" id="KW-0805">Transcription regulation</keyword>
<reference evidence="8 9" key="1">
    <citation type="submission" date="2012-09" db="EMBL/GenBank/DDBJ databases">
        <title>Genome Sequence of Bacillus sp. DW5-4.</title>
        <authorList>
            <person name="Lai Q."/>
            <person name="Liu Y."/>
            <person name="Shao Z."/>
        </authorList>
    </citation>
    <scope>NUCLEOTIDE SEQUENCE [LARGE SCALE GENOMIC DNA]</scope>
    <source>
        <strain evidence="8 9">DW5-4</strain>
    </source>
</reference>
<dbReference type="InterPro" id="IPR002078">
    <property type="entry name" value="Sigma_54_int"/>
</dbReference>
<organism evidence="8 9">
    <name type="scientific">Bacillus zhangzhouensis</name>
    <dbReference type="NCBI Taxonomy" id="1178540"/>
    <lineage>
        <taxon>Bacteria</taxon>
        <taxon>Bacillati</taxon>
        <taxon>Bacillota</taxon>
        <taxon>Bacilli</taxon>
        <taxon>Bacillales</taxon>
        <taxon>Bacillaceae</taxon>
        <taxon>Bacillus</taxon>
    </lineage>
</organism>
<dbReference type="PROSITE" id="PS50112">
    <property type="entry name" value="PAS"/>
    <property type="match status" value="1"/>
</dbReference>
<keyword evidence="2" id="KW-0067">ATP-binding</keyword>
<evidence type="ECO:0000259" key="6">
    <source>
        <dbReference type="PROSITE" id="PS50045"/>
    </source>
</evidence>
<keyword evidence="4" id="KW-0238">DNA-binding</keyword>